<sequence>MSITRQLFSYSCRNITARTTCRTFRTCAVYNAASNFAMPALSPTMTEGGISGWKIKEGDSFSAGDIILEIETDKAQMDVEAQDDGILVKIYNDAGAKGISVGTTIAVIAEPGDDITSMEIPAPVTKGSAPAAEPEPAKQAPSPPSPPSPTPKPAPAPAATAKKPASTGGSKADPAQTLFPSVLGLLHANHISGEEAIEKISASGPKGRITKGDVLAYLGVVSGSKIKDLTDIIHSREHLDLSNIKIAQPKPKEQEKPKEEKAVIQKPKIVVNFDELLTFNPPRRKCSNCVNAEFIIN</sequence>
<feature type="compositionally biased region" description="Pro residues" evidence="5">
    <location>
        <begin position="141"/>
        <end position="156"/>
    </location>
</feature>
<feature type="domain" description="Peripheral subunit-binding (PSBD)" evidence="7">
    <location>
        <begin position="177"/>
        <end position="218"/>
    </location>
</feature>
<dbReference type="GO" id="GO:0045254">
    <property type="term" value="C:pyruvate dehydrogenase complex"/>
    <property type="evidence" value="ECO:0007669"/>
    <property type="project" value="InterPro"/>
</dbReference>
<dbReference type="InterPro" id="IPR011053">
    <property type="entry name" value="Single_hybrid_motif"/>
</dbReference>
<evidence type="ECO:0000259" key="6">
    <source>
        <dbReference type="PROSITE" id="PS50968"/>
    </source>
</evidence>
<evidence type="ECO:0000259" key="7">
    <source>
        <dbReference type="PROSITE" id="PS51826"/>
    </source>
</evidence>
<name>A0AAD7VQW8_9ASCO</name>
<dbReference type="PANTHER" id="PTHR23151">
    <property type="entry name" value="DIHYDROLIPOAMIDE ACETYL/SUCCINYL-TRANSFERASE-RELATED"/>
    <property type="match status" value="1"/>
</dbReference>
<gene>
    <name evidence="8" type="ORF">POJ06DRAFT_259210</name>
</gene>
<feature type="compositionally biased region" description="Low complexity" evidence="5">
    <location>
        <begin position="128"/>
        <end position="140"/>
    </location>
</feature>
<comment type="caution">
    <text evidence="8">The sequence shown here is derived from an EMBL/GenBank/DDBJ whole genome shotgun (WGS) entry which is preliminary data.</text>
</comment>
<evidence type="ECO:0000313" key="8">
    <source>
        <dbReference type="EMBL" id="KAJ8098336.1"/>
    </source>
</evidence>
<dbReference type="PANTHER" id="PTHR23151:SF82">
    <property type="entry name" value="PYRUVATE DEHYDROGENASE COMPLEX PROTEIN X COMPONENT, MITOCHONDRIAL"/>
    <property type="match status" value="1"/>
</dbReference>
<evidence type="ECO:0000256" key="4">
    <source>
        <dbReference type="ARBA" id="ARBA00065810"/>
    </source>
</evidence>
<reference evidence="8" key="1">
    <citation type="submission" date="2023-03" db="EMBL/GenBank/DDBJ databases">
        <title>Near-Complete genome sequence of Lipomyces tetrasporous NRRL Y-64009, an oleaginous yeast capable of growing on lignocellulosic hydrolysates.</title>
        <authorList>
            <consortium name="Lawrence Berkeley National Laboratory"/>
            <person name="Jagtap S.S."/>
            <person name="Liu J.-J."/>
            <person name="Walukiewicz H.E."/>
            <person name="Pangilinan J."/>
            <person name="Lipzen A."/>
            <person name="Ahrendt S."/>
            <person name="Koriabine M."/>
            <person name="Cobaugh K."/>
            <person name="Salamov A."/>
            <person name="Yoshinaga Y."/>
            <person name="Ng V."/>
            <person name="Daum C."/>
            <person name="Grigoriev I.V."/>
            <person name="Slininger P.J."/>
            <person name="Dien B.S."/>
            <person name="Jin Y.-S."/>
            <person name="Rao C.V."/>
        </authorList>
    </citation>
    <scope>NUCLEOTIDE SEQUENCE</scope>
    <source>
        <strain evidence="8">NRRL Y-64009</strain>
    </source>
</reference>
<keyword evidence="2" id="KW-0450">Lipoyl</keyword>
<dbReference type="InterPro" id="IPR036625">
    <property type="entry name" value="E3-bd_dom_sf"/>
</dbReference>
<accession>A0AAD7VQW8</accession>
<dbReference type="GO" id="GO:0004742">
    <property type="term" value="F:dihydrolipoyllysine-residue acetyltransferase activity"/>
    <property type="evidence" value="ECO:0007669"/>
    <property type="project" value="TreeGrafter"/>
</dbReference>
<dbReference type="FunFam" id="2.40.50.100:FF:000010">
    <property type="entry name" value="Acetyltransferase component of pyruvate dehydrogenase complex"/>
    <property type="match status" value="1"/>
</dbReference>
<dbReference type="SUPFAM" id="SSF47005">
    <property type="entry name" value="Peripheral subunit-binding domain of 2-oxo acid dehydrogenase complex"/>
    <property type="match status" value="1"/>
</dbReference>
<dbReference type="Gene3D" id="2.40.50.100">
    <property type="match status" value="1"/>
</dbReference>
<organism evidence="8 9">
    <name type="scientific">Lipomyces tetrasporus</name>
    <dbReference type="NCBI Taxonomy" id="54092"/>
    <lineage>
        <taxon>Eukaryota</taxon>
        <taxon>Fungi</taxon>
        <taxon>Dikarya</taxon>
        <taxon>Ascomycota</taxon>
        <taxon>Saccharomycotina</taxon>
        <taxon>Lipomycetes</taxon>
        <taxon>Lipomycetales</taxon>
        <taxon>Lipomycetaceae</taxon>
        <taxon>Lipomyces</taxon>
    </lineage>
</organism>
<evidence type="ECO:0000313" key="9">
    <source>
        <dbReference type="Proteomes" id="UP001217417"/>
    </source>
</evidence>
<dbReference type="InterPro" id="IPR045257">
    <property type="entry name" value="E2/Pdx1"/>
</dbReference>
<dbReference type="PROSITE" id="PS51826">
    <property type="entry name" value="PSBD"/>
    <property type="match status" value="1"/>
</dbReference>
<dbReference type="PROSITE" id="PS50968">
    <property type="entry name" value="BIOTINYL_LIPOYL"/>
    <property type="match status" value="1"/>
</dbReference>
<dbReference type="GeneID" id="80883510"/>
<evidence type="ECO:0000256" key="2">
    <source>
        <dbReference type="ARBA" id="ARBA00022823"/>
    </source>
</evidence>
<evidence type="ECO:0000256" key="1">
    <source>
        <dbReference type="ARBA" id="ARBA00007317"/>
    </source>
</evidence>
<dbReference type="EMBL" id="JARPMG010000009">
    <property type="protein sequence ID" value="KAJ8098336.1"/>
    <property type="molecule type" value="Genomic_DNA"/>
</dbReference>
<comment type="similarity">
    <text evidence="1">Belongs to the 2-oxoacid dehydrogenase family.</text>
</comment>
<dbReference type="AlphaFoldDB" id="A0AAD7VQW8"/>
<evidence type="ECO:0000256" key="5">
    <source>
        <dbReference type="SAM" id="MobiDB-lite"/>
    </source>
</evidence>
<dbReference type="Gene3D" id="4.10.320.10">
    <property type="entry name" value="E3-binding domain"/>
    <property type="match status" value="1"/>
</dbReference>
<proteinExistence type="inferred from homology"/>
<comment type="subunit">
    <text evidence="4">Eukaryotic pyruvate dehydrogenase (PDH) complexes are organized as a core consisting of the oligomeric dihydrolipoamide acetyl-transferase (E2), around which are arranged multiple copies of pyruvate dehydrogenase (E1), dihydrolipoamide dehydrogenase (E3) and protein X (E3BP) bound by non-covalent bonds.</text>
</comment>
<dbReference type="Pfam" id="PF02817">
    <property type="entry name" value="E3_binding"/>
    <property type="match status" value="1"/>
</dbReference>
<dbReference type="InterPro" id="IPR004167">
    <property type="entry name" value="PSBD"/>
</dbReference>
<dbReference type="PROSITE" id="PS00189">
    <property type="entry name" value="LIPOYL"/>
    <property type="match status" value="1"/>
</dbReference>
<dbReference type="CDD" id="cd06849">
    <property type="entry name" value="lipoyl_domain"/>
    <property type="match status" value="1"/>
</dbReference>
<dbReference type="InterPro" id="IPR003016">
    <property type="entry name" value="2-oxoA_DH_lipoyl-BS"/>
</dbReference>
<keyword evidence="3" id="KW-0809">Transit peptide</keyword>
<evidence type="ECO:0000256" key="3">
    <source>
        <dbReference type="ARBA" id="ARBA00022946"/>
    </source>
</evidence>
<dbReference type="GO" id="GO:0006086">
    <property type="term" value="P:pyruvate decarboxylation to acetyl-CoA"/>
    <property type="evidence" value="ECO:0007669"/>
    <property type="project" value="InterPro"/>
</dbReference>
<protein>
    <submittedName>
        <fullName evidence="8">Single hybrid motif-containing protein</fullName>
    </submittedName>
</protein>
<keyword evidence="9" id="KW-1185">Reference proteome</keyword>
<dbReference type="InterPro" id="IPR000089">
    <property type="entry name" value="Biotin_lipoyl"/>
</dbReference>
<dbReference type="Proteomes" id="UP001217417">
    <property type="component" value="Unassembled WGS sequence"/>
</dbReference>
<dbReference type="SUPFAM" id="SSF51230">
    <property type="entry name" value="Single hybrid motif"/>
    <property type="match status" value="1"/>
</dbReference>
<feature type="region of interest" description="Disordered" evidence="5">
    <location>
        <begin position="116"/>
        <end position="174"/>
    </location>
</feature>
<dbReference type="Pfam" id="PF00364">
    <property type="entry name" value="Biotin_lipoyl"/>
    <property type="match status" value="1"/>
</dbReference>
<feature type="domain" description="Lipoyl-binding" evidence="6">
    <location>
        <begin position="33"/>
        <end position="109"/>
    </location>
</feature>
<dbReference type="RefSeq" id="XP_056041786.1">
    <property type="nucleotide sequence ID" value="XM_056188344.1"/>
</dbReference>
<feature type="compositionally biased region" description="Low complexity" evidence="5">
    <location>
        <begin position="157"/>
        <end position="166"/>
    </location>
</feature>